<dbReference type="Proteomes" id="UP000675881">
    <property type="component" value="Chromosome 1"/>
</dbReference>
<dbReference type="GO" id="GO:0015074">
    <property type="term" value="P:DNA integration"/>
    <property type="evidence" value="ECO:0007669"/>
    <property type="project" value="InterPro"/>
</dbReference>
<evidence type="ECO:0000313" key="1">
    <source>
        <dbReference type="EMBL" id="CAF2752119.1"/>
    </source>
</evidence>
<dbReference type="InterPro" id="IPR036397">
    <property type="entry name" value="RNaseH_sf"/>
</dbReference>
<dbReference type="SUPFAM" id="SSF53098">
    <property type="entry name" value="Ribonuclease H-like"/>
    <property type="match status" value="1"/>
</dbReference>
<keyword evidence="2" id="KW-1185">Reference proteome</keyword>
<dbReference type="EMBL" id="HG994580">
    <property type="protein sequence ID" value="CAF2752119.1"/>
    <property type="molecule type" value="Genomic_DNA"/>
</dbReference>
<gene>
    <name evidence="1" type="ORF">LSAA_641</name>
</gene>
<sequence length="130" mass="14836">MMDAGSKSIEADYIKDTSTLATLRQLFKWFPSFGFPRVIHSDNVPQFTNAHSSQNCLNENINGVKGAVRVMKSQLRDKDGKPIIYENDITVHSPRKYMRVEDVIETFKEFGEVMALLKNAVIKKEDLNAR</sequence>
<name>A0A7R8CB14_LEPSM</name>
<dbReference type="PROSITE" id="PS50994">
    <property type="entry name" value="INTEGRASE"/>
    <property type="match status" value="1"/>
</dbReference>
<reference evidence="1" key="1">
    <citation type="submission" date="2021-02" db="EMBL/GenBank/DDBJ databases">
        <authorList>
            <person name="Bekaert M."/>
        </authorList>
    </citation>
    <scope>NUCLEOTIDE SEQUENCE</scope>
    <source>
        <strain evidence="1">IoA-00</strain>
    </source>
</reference>
<evidence type="ECO:0000313" key="2">
    <source>
        <dbReference type="Proteomes" id="UP000675881"/>
    </source>
</evidence>
<dbReference type="Gene3D" id="3.30.420.10">
    <property type="entry name" value="Ribonuclease H-like superfamily/Ribonuclease H"/>
    <property type="match status" value="1"/>
</dbReference>
<protein>
    <submittedName>
        <fullName evidence="1">(salmon louse) hypothetical protein</fullName>
    </submittedName>
</protein>
<dbReference type="GO" id="GO:0003676">
    <property type="term" value="F:nucleic acid binding"/>
    <property type="evidence" value="ECO:0007669"/>
    <property type="project" value="InterPro"/>
</dbReference>
<organism evidence="1 2">
    <name type="scientific">Lepeophtheirus salmonis</name>
    <name type="common">Salmon louse</name>
    <name type="synonym">Caligus salmonis</name>
    <dbReference type="NCBI Taxonomy" id="72036"/>
    <lineage>
        <taxon>Eukaryota</taxon>
        <taxon>Metazoa</taxon>
        <taxon>Ecdysozoa</taxon>
        <taxon>Arthropoda</taxon>
        <taxon>Crustacea</taxon>
        <taxon>Multicrustacea</taxon>
        <taxon>Hexanauplia</taxon>
        <taxon>Copepoda</taxon>
        <taxon>Siphonostomatoida</taxon>
        <taxon>Caligidae</taxon>
        <taxon>Lepeophtheirus</taxon>
    </lineage>
</organism>
<dbReference type="AlphaFoldDB" id="A0A7R8CB14"/>
<dbReference type="InterPro" id="IPR001584">
    <property type="entry name" value="Integrase_cat-core"/>
</dbReference>
<proteinExistence type="predicted"/>
<dbReference type="InterPro" id="IPR012337">
    <property type="entry name" value="RNaseH-like_sf"/>
</dbReference>
<accession>A0A7R8CB14</accession>